<sequence length="68" mass="8094">MFCFRGSPAARRPQQRQRRQQLPRGAPRQRRPRCDSNQSRSAQRQRSKPPHSHQDPRQGLADQSRHLR</sequence>
<accession>U6KQ64</accession>
<dbReference type="AlphaFoldDB" id="U6KQ64"/>
<evidence type="ECO:0000313" key="2">
    <source>
        <dbReference type="EMBL" id="CDJ40106.1"/>
    </source>
</evidence>
<dbReference type="GeneID" id="25256451"/>
<dbReference type="Proteomes" id="UP000030747">
    <property type="component" value="Unassembled WGS sequence"/>
</dbReference>
<protein>
    <submittedName>
        <fullName evidence="2">Uncharacterized protein</fullName>
    </submittedName>
</protein>
<reference evidence="2" key="1">
    <citation type="submission" date="2013-10" db="EMBL/GenBank/DDBJ databases">
        <title>Genomic analysis of the causative agents of coccidiosis in chickens.</title>
        <authorList>
            <person name="Reid A.J."/>
            <person name="Blake D."/>
            <person name="Billington K."/>
            <person name="Browne H."/>
            <person name="Dunn M."/>
            <person name="Hung S."/>
            <person name="Kawahara F."/>
            <person name="Miranda-Saavedra D."/>
            <person name="Mourier T."/>
            <person name="Nagra H."/>
            <person name="Otto T.D."/>
            <person name="Rawlings N."/>
            <person name="Sanchez A."/>
            <person name="Sanders M."/>
            <person name="Subramaniam C."/>
            <person name="Tay Y."/>
            <person name="Dear P."/>
            <person name="Doerig C."/>
            <person name="Gruber A."/>
            <person name="Parkinson J."/>
            <person name="Shirley M."/>
            <person name="Wan K.L."/>
            <person name="Berriman M."/>
            <person name="Tomley F."/>
            <person name="Pain A."/>
        </authorList>
    </citation>
    <scope>NUCLEOTIDE SEQUENCE [LARGE SCALE GENOMIC DNA]</scope>
    <source>
        <strain evidence="2">Houghton</strain>
    </source>
</reference>
<feature type="compositionally biased region" description="Basic residues" evidence="1">
    <location>
        <begin position="13"/>
        <end position="31"/>
    </location>
</feature>
<keyword evidence="3" id="KW-1185">Reference proteome</keyword>
<feature type="region of interest" description="Disordered" evidence="1">
    <location>
        <begin position="1"/>
        <end position="68"/>
    </location>
</feature>
<reference evidence="2" key="2">
    <citation type="submission" date="2013-10" db="EMBL/GenBank/DDBJ databases">
        <authorList>
            <person name="Aslett M."/>
        </authorList>
    </citation>
    <scope>NUCLEOTIDE SEQUENCE [LARGE SCALE GENOMIC DNA]</scope>
    <source>
        <strain evidence="2">Houghton</strain>
    </source>
</reference>
<proteinExistence type="predicted"/>
<evidence type="ECO:0000256" key="1">
    <source>
        <dbReference type="SAM" id="MobiDB-lite"/>
    </source>
</evidence>
<dbReference type="EMBL" id="HG674928">
    <property type="protein sequence ID" value="CDJ40106.1"/>
    <property type="molecule type" value="Genomic_DNA"/>
</dbReference>
<gene>
    <name evidence="2" type="ORF">ETH_00037050</name>
</gene>
<name>U6KQ64_EIMTE</name>
<evidence type="ECO:0000313" key="3">
    <source>
        <dbReference type="Proteomes" id="UP000030747"/>
    </source>
</evidence>
<organism evidence="2 3">
    <name type="scientific">Eimeria tenella</name>
    <name type="common">Coccidian parasite</name>
    <dbReference type="NCBI Taxonomy" id="5802"/>
    <lineage>
        <taxon>Eukaryota</taxon>
        <taxon>Sar</taxon>
        <taxon>Alveolata</taxon>
        <taxon>Apicomplexa</taxon>
        <taxon>Conoidasida</taxon>
        <taxon>Coccidia</taxon>
        <taxon>Eucoccidiorida</taxon>
        <taxon>Eimeriorina</taxon>
        <taxon>Eimeriidae</taxon>
        <taxon>Eimeria</taxon>
    </lineage>
</organism>
<dbReference type="RefSeq" id="XP_013230859.1">
    <property type="nucleotide sequence ID" value="XM_013375405.1"/>
</dbReference>